<feature type="coiled-coil region" evidence="1">
    <location>
        <begin position="215"/>
        <end position="242"/>
    </location>
</feature>
<evidence type="ECO:0000313" key="2">
    <source>
        <dbReference type="EMBL" id="OCX20561.1"/>
    </source>
</evidence>
<dbReference type="PANTHER" id="PTHR40278:SF1">
    <property type="entry name" value="DNA UTILIZATION PROTEIN HOFN"/>
    <property type="match status" value="1"/>
</dbReference>
<name>A0A1C2E0N3_9PSED</name>
<dbReference type="InterPro" id="IPR052534">
    <property type="entry name" value="Extracell_DNA_Util/SecSys_Comp"/>
</dbReference>
<dbReference type="AlphaFoldDB" id="A0A1C2E0N3"/>
<gene>
    <name evidence="2" type="ORF">BBI10_13565</name>
</gene>
<proteinExistence type="predicted"/>
<reference evidence="2 3" key="1">
    <citation type="submission" date="2016-08" db="EMBL/GenBank/DDBJ databases">
        <title>Whole genome sequence of Pseudomonas graminis strain UASWS1507, a potential biological control agent for agriculture.</title>
        <authorList>
            <person name="Crovadore J."/>
            <person name="Calmin G."/>
            <person name="Chablais R."/>
            <person name="Cochard B."/>
            <person name="Lefort F."/>
        </authorList>
    </citation>
    <scope>NUCLEOTIDE SEQUENCE [LARGE SCALE GENOMIC DNA]</scope>
    <source>
        <strain evidence="2 3">UASWS1507</strain>
    </source>
</reference>
<dbReference type="Gene3D" id="3.30.420.380">
    <property type="match status" value="1"/>
</dbReference>
<dbReference type="RefSeq" id="WP_065989013.1">
    <property type="nucleotide sequence ID" value="NZ_MDEN01000062.1"/>
</dbReference>
<accession>A0A1C2E0N3</accession>
<evidence type="ECO:0000256" key="1">
    <source>
        <dbReference type="SAM" id="Coils"/>
    </source>
</evidence>
<protein>
    <submittedName>
        <fullName evidence="2">Uncharacterized protein</fullName>
    </submittedName>
</protein>
<evidence type="ECO:0000313" key="3">
    <source>
        <dbReference type="Proteomes" id="UP000095143"/>
    </source>
</evidence>
<organism evidence="2 3">
    <name type="scientific">Pseudomonas graminis</name>
    <dbReference type="NCBI Taxonomy" id="158627"/>
    <lineage>
        <taxon>Bacteria</taxon>
        <taxon>Pseudomonadati</taxon>
        <taxon>Pseudomonadota</taxon>
        <taxon>Gammaproteobacteria</taxon>
        <taxon>Pseudomonadales</taxon>
        <taxon>Pseudomonadaceae</taxon>
        <taxon>Pseudomonas</taxon>
    </lineage>
</organism>
<dbReference type="Pfam" id="PF05137">
    <property type="entry name" value="PilN"/>
    <property type="match status" value="1"/>
</dbReference>
<dbReference type="Proteomes" id="UP000095143">
    <property type="component" value="Unassembled WGS sequence"/>
</dbReference>
<dbReference type="OrthoDB" id="5621075at2"/>
<comment type="caution">
    <text evidence="2">The sequence shown here is derived from an EMBL/GenBank/DDBJ whole genome shotgun (WGS) entry which is preliminary data.</text>
</comment>
<dbReference type="SUPFAM" id="SSF53067">
    <property type="entry name" value="Actin-like ATPase domain"/>
    <property type="match status" value="1"/>
</dbReference>
<keyword evidence="1" id="KW-0175">Coiled coil</keyword>
<dbReference type="InterPro" id="IPR007813">
    <property type="entry name" value="PilN"/>
</dbReference>
<dbReference type="PANTHER" id="PTHR40278">
    <property type="entry name" value="DNA UTILIZATION PROTEIN HOFN"/>
    <property type="match status" value="1"/>
</dbReference>
<dbReference type="InterPro" id="IPR043129">
    <property type="entry name" value="ATPase_NBD"/>
</dbReference>
<dbReference type="EMBL" id="MDEN01000062">
    <property type="protein sequence ID" value="OCX20561.1"/>
    <property type="molecule type" value="Genomic_DNA"/>
</dbReference>
<sequence>MKQSLLQQLAPLQARVRSQWRDSPAQHLWQAWLDELQAMLPASVRARLMPQVRERLIDWPLPEHIAHETGERLILMLPAGMVLAQPLQLPLAALRDLHSVVGFELDKYTPYPREQMHYVARVTSKGKTLAQVLLVAVLRERLQPIIDSCKDRGLSLYAVDARNAKGERLNVDLLPAELKPATAGSARLPRFLAVVCGALLLTCMVLWLDARTVQVEAMQQHVDEQRSQVQAVQNLRRELINTQGAARYLAQQKAAQPTTSSVLADLTGCLGADTWVEQLEISDGGSVSITGQSAKASALISRMKDCRTLTDAQFQGIIQPDAQTGKERFSLRAQLPKEAADAP</sequence>